<dbReference type="Proteomes" id="UP000245802">
    <property type="component" value="Chromosome"/>
</dbReference>
<sequence length="568" mass="61858">MSHAAFLSAITDSPDDDTARLVYADFLDEQGSPGEKDRAEFIRTQVRLGTLGETDPERTALEDRENELLRKYERVWIGPLHDRLARGLARWRFERGFLTTVQVTAAALANRGAALFEAHPVSRVRLLEVGTGAERSLARARWWSHVRDLDTGRTAPTFARLEALLRAPHLTRLRAFGFDTSVENGPNPILPDLLATSPATANLEELHVRDRRRDPAELLPFLNGSRVRVLKLSQNALTQEGLRALLTSPFAAGDVRVHLEGPRLGPELWPAFTAKKARPVVERIGFGTRTQPAALDLTTLLSSPAAANLTALDLGETKLSGAAIRELAATDFLARATELRLTRCYVGVKGMAALAAAPAPNLRKLALGETELKARGVFKLCEAPWADALTELDLMRNAIDDDALADMAGSGRFTNLRHLDLRVNSPDLERCTVAIGDRGVMALAAAPNFARLRSLNLYRTRVTARGVEALLSSPHLRLAGLELGGYDLGSDLPAVLARSPALARLTALSLSFTPSLGGDALLPLAESPHLSPLCRLDVRYCHVSDRVAAALAARLGRRLENHPTVETW</sequence>
<keyword evidence="1" id="KW-0343">GTPase activation</keyword>
<gene>
    <name evidence="4" type="ORF">C1280_13650</name>
</gene>
<evidence type="ECO:0000313" key="4">
    <source>
        <dbReference type="EMBL" id="AWM37932.1"/>
    </source>
</evidence>
<protein>
    <submittedName>
        <fullName evidence="4">TIGR02996 domain-containing protein</fullName>
    </submittedName>
</protein>
<dbReference type="GO" id="GO:0005829">
    <property type="term" value="C:cytosol"/>
    <property type="evidence" value="ECO:0007669"/>
    <property type="project" value="TreeGrafter"/>
</dbReference>
<dbReference type="EMBL" id="CP025958">
    <property type="protein sequence ID" value="AWM37932.1"/>
    <property type="molecule type" value="Genomic_DNA"/>
</dbReference>
<dbReference type="GO" id="GO:0048471">
    <property type="term" value="C:perinuclear region of cytoplasm"/>
    <property type="evidence" value="ECO:0007669"/>
    <property type="project" value="TreeGrafter"/>
</dbReference>
<accession>A0A2Z3H0S8</accession>
<evidence type="ECO:0000256" key="2">
    <source>
        <dbReference type="ARBA" id="ARBA00022614"/>
    </source>
</evidence>
<keyword evidence="5" id="KW-1185">Reference proteome</keyword>
<keyword evidence="2" id="KW-0433">Leucine-rich repeat</keyword>
<name>A0A2Z3H0S8_9BACT</name>
<dbReference type="InterPro" id="IPR014338">
    <property type="entry name" value="CHP02996_rpt-companion-dom"/>
</dbReference>
<organism evidence="4 5">
    <name type="scientific">Gemmata obscuriglobus</name>
    <dbReference type="NCBI Taxonomy" id="114"/>
    <lineage>
        <taxon>Bacteria</taxon>
        <taxon>Pseudomonadati</taxon>
        <taxon>Planctomycetota</taxon>
        <taxon>Planctomycetia</taxon>
        <taxon>Gemmatales</taxon>
        <taxon>Gemmataceae</taxon>
        <taxon>Gemmata</taxon>
    </lineage>
</organism>
<dbReference type="SUPFAM" id="SSF52047">
    <property type="entry name" value="RNI-like"/>
    <property type="match status" value="1"/>
</dbReference>
<dbReference type="NCBIfam" id="TIGR02996">
    <property type="entry name" value="rpt_mate_G_obs"/>
    <property type="match status" value="1"/>
</dbReference>
<evidence type="ECO:0000313" key="5">
    <source>
        <dbReference type="Proteomes" id="UP000245802"/>
    </source>
</evidence>
<dbReference type="InterPro" id="IPR027038">
    <property type="entry name" value="RanGap"/>
</dbReference>
<keyword evidence="3" id="KW-0677">Repeat</keyword>
<proteinExistence type="predicted"/>
<evidence type="ECO:0000256" key="3">
    <source>
        <dbReference type="ARBA" id="ARBA00022737"/>
    </source>
</evidence>
<dbReference type="GO" id="GO:0006913">
    <property type="term" value="P:nucleocytoplasmic transport"/>
    <property type="evidence" value="ECO:0007669"/>
    <property type="project" value="TreeGrafter"/>
</dbReference>
<dbReference type="GO" id="GO:0031267">
    <property type="term" value="F:small GTPase binding"/>
    <property type="evidence" value="ECO:0007669"/>
    <property type="project" value="TreeGrafter"/>
</dbReference>
<dbReference type="InterPro" id="IPR001611">
    <property type="entry name" value="Leu-rich_rpt"/>
</dbReference>
<dbReference type="Gene3D" id="3.80.10.10">
    <property type="entry name" value="Ribonuclease Inhibitor"/>
    <property type="match status" value="4"/>
</dbReference>
<evidence type="ECO:0000256" key="1">
    <source>
        <dbReference type="ARBA" id="ARBA00022468"/>
    </source>
</evidence>
<dbReference type="RefSeq" id="WP_010037416.1">
    <property type="nucleotide sequence ID" value="NZ_CP025958.1"/>
</dbReference>
<dbReference type="PANTHER" id="PTHR24113:SF12">
    <property type="entry name" value="RAN GTPASE-ACTIVATING PROTEIN 1"/>
    <property type="match status" value="1"/>
</dbReference>
<dbReference type="KEGG" id="gog:C1280_13650"/>
<dbReference type="InterPro" id="IPR032675">
    <property type="entry name" value="LRR_dom_sf"/>
</dbReference>
<dbReference type="GO" id="GO:0005096">
    <property type="term" value="F:GTPase activator activity"/>
    <property type="evidence" value="ECO:0007669"/>
    <property type="project" value="UniProtKB-KW"/>
</dbReference>
<dbReference type="AlphaFoldDB" id="A0A2Z3H0S8"/>
<reference evidence="4 5" key="1">
    <citation type="submission" date="2018-01" db="EMBL/GenBank/DDBJ databases">
        <title>G. obscuriglobus.</title>
        <authorList>
            <person name="Franke J."/>
            <person name="Blomberg W."/>
            <person name="Selmecki A."/>
        </authorList>
    </citation>
    <scope>NUCLEOTIDE SEQUENCE [LARGE SCALE GENOMIC DNA]</scope>
    <source>
        <strain evidence="4 5">DSM 5831</strain>
    </source>
</reference>
<dbReference type="Pfam" id="PF13516">
    <property type="entry name" value="LRR_6"/>
    <property type="match status" value="1"/>
</dbReference>
<dbReference type="PANTHER" id="PTHR24113">
    <property type="entry name" value="RAN GTPASE-ACTIVATING PROTEIN 1"/>
    <property type="match status" value="1"/>
</dbReference>